<feature type="region of interest" description="Disordered" evidence="1">
    <location>
        <begin position="1"/>
        <end position="36"/>
    </location>
</feature>
<feature type="region of interest" description="Disordered" evidence="1">
    <location>
        <begin position="101"/>
        <end position="163"/>
    </location>
</feature>
<feature type="compositionally biased region" description="Polar residues" evidence="1">
    <location>
        <begin position="137"/>
        <end position="146"/>
    </location>
</feature>
<organismHost>
    <name type="scientific">Cercopithecidae</name>
    <name type="common">Old World monkeys</name>
    <dbReference type="NCBI Taxonomy" id="9527"/>
</organismHost>
<protein>
    <submittedName>
        <fullName evidence="2">Rev protein</fullName>
    </submittedName>
</protein>
<accession>Q9Q098</accession>
<evidence type="ECO:0000313" key="2">
    <source>
        <dbReference type="EMBL" id="AAF07321.1"/>
    </source>
</evidence>
<evidence type="ECO:0000256" key="1">
    <source>
        <dbReference type="SAM" id="MobiDB-lite"/>
    </source>
</evidence>
<dbReference type="EMBL" id="AF188114">
    <property type="protein sequence ID" value="AAF07321.1"/>
    <property type="molecule type" value="Genomic_DNA"/>
</dbReference>
<name>Q9Q098_SIV</name>
<reference evidence="2" key="1">
    <citation type="journal article" date="2000" name="J. Virol.">
        <title>Patterns of genomic sequence diversity among their simian immunodeficiency viruses suggest that L'Hoest monkeys (Cercopithecus lhoesti) are a natural lentivirus reservoir.</title>
        <authorList>
            <person name="Beer B.E."/>
            <person name="Bailes E."/>
            <person name="DaPolito G."/>
            <person name="Campbell B.J."/>
            <person name="Goeken R.M."/>
            <person name="Axthelm M.K."/>
            <person name="Markham P.D."/>
            <person name="Bernard J."/>
            <person name="Zagury D."/>
            <person name="Franchini G."/>
            <person name="Sharp P.M."/>
            <person name="Hirsch V.M."/>
        </authorList>
    </citation>
    <scope>NUCLEOTIDE SEQUENCE</scope>
    <source>
        <strain evidence="2">SIVlhoest447</strain>
    </source>
</reference>
<feature type="compositionally biased region" description="Polar residues" evidence="1">
    <location>
        <begin position="102"/>
        <end position="111"/>
    </location>
</feature>
<feature type="compositionally biased region" description="Basic and acidic residues" evidence="1">
    <location>
        <begin position="1"/>
        <end position="33"/>
    </location>
</feature>
<organism evidence="2">
    <name type="scientific">Simian immunodeficiency virus</name>
    <name type="common">SIV</name>
    <dbReference type="NCBI Taxonomy" id="11723"/>
    <lineage>
        <taxon>Viruses</taxon>
        <taxon>Riboviria</taxon>
        <taxon>Pararnavirae</taxon>
        <taxon>Artverviricota</taxon>
        <taxon>Revtraviricetes</taxon>
        <taxon>Ortervirales</taxon>
        <taxon>Retroviridae</taxon>
        <taxon>Orthoretrovirinae</taxon>
        <taxon>Lentivirus</taxon>
        <taxon>Lentivirus simimdef</taxon>
    </lineage>
</organism>
<gene>
    <name evidence="2" type="primary">Rev</name>
</gene>
<proteinExistence type="predicted"/>
<organismHost>
    <name type="scientific">Pan troglodytes</name>
    <name type="common">Chimpanzee</name>
    <dbReference type="NCBI Taxonomy" id="9598"/>
</organismHost>
<sequence length="163" mass="18975">MSTGGEKESPRYLKISKILEPRTARQRRRDRERQRKHLHQLRTVQERIFHSTVERGLERAFTRLTVCDSPEVDQGLWNSSPQPCVAVPFVARPFSDPFLPTWATSSESLQQTGGGKRSEDCELELEQDQKEQKRHISSSCKKPQTGTKEEMEIQIQRKKWVSQ</sequence>